<evidence type="ECO:0000256" key="1">
    <source>
        <dbReference type="SAM" id="Phobius"/>
    </source>
</evidence>
<dbReference type="OrthoDB" id="10581564at2759"/>
<feature type="non-terminal residue" evidence="2">
    <location>
        <position position="234"/>
    </location>
</feature>
<keyword evidence="1" id="KW-1133">Transmembrane helix</keyword>
<name>A0A1Y1XF51_9FUNG</name>
<evidence type="ECO:0000313" key="3">
    <source>
        <dbReference type="Proteomes" id="UP000193944"/>
    </source>
</evidence>
<accession>A0A1Y1XF51</accession>
<dbReference type="EMBL" id="MCFG01000054">
    <property type="protein sequence ID" value="ORX84312.1"/>
    <property type="molecule type" value="Genomic_DNA"/>
</dbReference>
<dbReference type="Proteomes" id="UP000193944">
    <property type="component" value="Unassembled WGS sequence"/>
</dbReference>
<sequence length="234" mass="25708">MANGKALASDKKFLGCIPLERGLQVASILFAAFNFIKFAFQDYYTSNLIESIIVGISSLVFLFGTCKKEIVSIGQYFVVMFMDTGYYIYKFIKNAVDYSNSDETERDLSISDMAKLYGAPEYAVKAVDAYEKAYAAQGKEFTLHDAANVAKDLGIEQEEIDEIKIVSNEAPAPQPTTSSHSISKMAKMYGVPEDIVKAIEAYEDAYAAEGKEFTLHDAADIAEEKGADPSLVAK</sequence>
<reference evidence="2 3" key="2">
    <citation type="submission" date="2016-08" db="EMBL/GenBank/DDBJ databases">
        <title>Pervasive Adenine N6-methylation of Active Genes in Fungi.</title>
        <authorList>
            <consortium name="DOE Joint Genome Institute"/>
            <person name="Mondo S.J."/>
            <person name="Dannebaum R.O."/>
            <person name="Kuo R.C."/>
            <person name="Labutti K."/>
            <person name="Haridas S."/>
            <person name="Kuo A."/>
            <person name="Salamov A."/>
            <person name="Ahrendt S.R."/>
            <person name="Lipzen A."/>
            <person name="Sullivan W."/>
            <person name="Andreopoulos W.B."/>
            <person name="Clum A."/>
            <person name="Lindquist E."/>
            <person name="Daum C."/>
            <person name="Ramamoorthy G.K."/>
            <person name="Gryganskyi A."/>
            <person name="Culley D."/>
            <person name="Magnuson J.K."/>
            <person name="James T.Y."/>
            <person name="O'Malley M.A."/>
            <person name="Stajich J.E."/>
            <person name="Spatafora J.W."/>
            <person name="Visel A."/>
            <person name="Grigoriev I.V."/>
        </authorList>
    </citation>
    <scope>NUCLEOTIDE SEQUENCE [LARGE SCALE GENOMIC DNA]</scope>
    <source>
        <strain evidence="2 3">S4</strain>
    </source>
</reference>
<reference evidence="2 3" key="1">
    <citation type="submission" date="2016-08" db="EMBL/GenBank/DDBJ databases">
        <title>A Parts List for Fungal Cellulosomes Revealed by Comparative Genomics.</title>
        <authorList>
            <consortium name="DOE Joint Genome Institute"/>
            <person name="Haitjema C.H."/>
            <person name="Gilmore S.P."/>
            <person name="Henske J.K."/>
            <person name="Solomon K.V."/>
            <person name="De Groot R."/>
            <person name="Kuo A."/>
            <person name="Mondo S.J."/>
            <person name="Salamov A.A."/>
            <person name="Labutti K."/>
            <person name="Zhao Z."/>
            <person name="Chiniquy J."/>
            <person name="Barry K."/>
            <person name="Brewer H.M."/>
            <person name="Purvine S.O."/>
            <person name="Wright A.T."/>
            <person name="Boxma B."/>
            <person name="Van Alen T."/>
            <person name="Hackstein J.H."/>
            <person name="Baker S.E."/>
            <person name="Grigoriev I.V."/>
            <person name="O'Malley M.A."/>
        </authorList>
    </citation>
    <scope>NUCLEOTIDE SEQUENCE [LARGE SCALE GENOMIC DNA]</scope>
    <source>
        <strain evidence="2 3">S4</strain>
    </source>
</reference>
<keyword evidence="1" id="KW-0472">Membrane</keyword>
<evidence type="ECO:0000313" key="2">
    <source>
        <dbReference type="EMBL" id="ORX84312.1"/>
    </source>
</evidence>
<proteinExistence type="predicted"/>
<feature type="transmembrane region" description="Helical" evidence="1">
    <location>
        <begin position="47"/>
        <end position="64"/>
    </location>
</feature>
<organism evidence="2 3">
    <name type="scientific">Anaeromyces robustus</name>
    <dbReference type="NCBI Taxonomy" id="1754192"/>
    <lineage>
        <taxon>Eukaryota</taxon>
        <taxon>Fungi</taxon>
        <taxon>Fungi incertae sedis</taxon>
        <taxon>Chytridiomycota</taxon>
        <taxon>Chytridiomycota incertae sedis</taxon>
        <taxon>Neocallimastigomycetes</taxon>
        <taxon>Neocallimastigales</taxon>
        <taxon>Neocallimastigaceae</taxon>
        <taxon>Anaeromyces</taxon>
    </lineage>
</organism>
<protein>
    <submittedName>
        <fullName evidence="2">Uncharacterized protein</fullName>
    </submittedName>
</protein>
<comment type="caution">
    <text evidence="2">The sequence shown here is derived from an EMBL/GenBank/DDBJ whole genome shotgun (WGS) entry which is preliminary data.</text>
</comment>
<keyword evidence="1" id="KW-0812">Transmembrane</keyword>
<dbReference type="AlphaFoldDB" id="A0A1Y1XF51"/>
<keyword evidence="3" id="KW-1185">Reference proteome</keyword>
<gene>
    <name evidence="2" type="ORF">BCR32DRAFT_242643</name>
</gene>
<feature type="transmembrane region" description="Helical" evidence="1">
    <location>
        <begin position="70"/>
        <end position="89"/>
    </location>
</feature>